<protein>
    <submittedName>
        <fullName evidence="1">Uncharacterized protein</fullName>
    </submittedName>
</protein>
<reference evidence="2" key="1">
    <citation type="journal article" date="2019" name="Microbiol. Immunol.">
        <title>Molecular and phenotypic characterization of Leptospira johnsonii sp. nov., Leptospira ellinghausenii sp. nov. and Leptospira ryugenii sp. nov. isolated from soil and water in Japan.</title>
        <authorList>
            <person name="Masuzawa T."/>
            <person name="Saito M."/>
            <person name="Nakao R."/>
            <person name="Nikaido Y."/>
            <person name="Matsumoto M."/>
            <person name="Ogawa M."/>
            <person name="Yokoyama M."/>
            <person name="Hidaka Y."/>
            <person name="Tomita J."/>
            <person name="Sakakibara K."/>
            <person name="Suzuki K."/>
            <person name="Yasuda S."/>
            <person name="Sato H."/>
            <person name="Yamaguchi M."/>
            <person name="Yoshida S.I."/>
            <person name="Koizumi N."/>
            <person name="Kawamura Y."/>
        </authorList>
    </citation>
    <scope>NUCLEOTIDE SEQUENCE [LARGE SCALE GENOMIC DNA]</scope>
    <source>
        <strain evidence="2">E18</strain>
    </source>
</reference>
<dbReference type="EMBL" id="BFAZ01000009">
    <property type="protein sequence ID" value="GBF42722.1"/>
    <property type="molecule type" value="Genomic_DNA"/>
</dbReference>
<gene>
    <name evidence="1" type="ORF">LPTSP2_20120</name>
</gene>
<name>A0A2P2DDM1_9LEPT</name>
<evidence type="ECO:0000313" key="1">
    <source>
        <dbReference type="EMBL" id="GBF42722.1"/>
    </source>
</evidence>
<comment type="caution">
    <text evidence="1">The sequence shown here is derived from an EMBL/GenBank/DDBJ whole genome shotgun (WGS) entry which is preliminary data.</text>
</comment>
<keyword evidence="2" id="KW-1185">Reference proteome</keyword>
<sequence>MRENFNIKILFLVFVLVTVCKEHTQVEHTKPVEQKIMLTKENSLFNRREDERVFEIPYENYQKIDPERFRKEIGDQEGNIYVYDFYEVLERQAGRTYFGIEFDKGARRYVPYLKVDFFVGIDTLKEVYCIKFTKEFRDCRLSFVFSKKPYITPEIIYLRSRNDKLFYLMHPDIARPMFFGYGHIESKEFLENAKEAYELYKLEKNAPPLTEFDFSEKSARALDTILGKQ</sequence>
<accession>A0A2P2DDM1</accession>
<proteinExistence type="predicted"/>
<dbReference type="RefSeq" id="WP_108959782.1">
    <property type="nucleotide sequence ID" value="NZ_BFAZ01000009.1"/>
</dbReference>
<dbReference type="OrthoDB" id="328227at2"/>
<organism evidence="1 2">
    <name type="scientific">Leptospira ellinghausenii</name>
    <dbReference type="NCBI Taxonomy" id="1917822"/>
    <lineage>
        <taxon>Bacteria</taxon>
        <taxon>Pseudomonadati</taxon>
        <taxon>Spirochaetota</taxon>
        <taxon>Spirochaetia</taxon>
        <taxon>Leptospirales</taxon>
        <taxon>Leptospiraceae</taxon>
        <taxon>Leptospira</taxon>
    </lineage>
</organism>
<evidence type="ECO:0000313" key="2">
    <source>
        <dbReference type="Proteomes" id="UP000245206"/>
    </source>
</evidence>
<dbReference type="Proteomes" id="UP000245206">
    <property type="component" value="Unassembled WGS sequence"/>
</dbReference>
<dbReference type="AlphaFoldDB" id="A0A2P2DDM1"/>